<dbReference type="InterPro" id="IPR017871">
    <property type="entry name" value="ABC_transporter-like_CS"/>
</dbReference>
<proteinExistence type="predicted"/>
<evidence type="ECO:0000259" key="4">
    <source>
        <dbReference type="PROSITE" id="PS50893"/>
    </source>
</evidence>
<keyword evidence="6" id="KW-1185">Reference proteome</keyword>
<dbReference type="InterPro" id="IPR003439">
    <property type="entry name" value="ABC_transporter-like_ATP-bd"/>
</dbReference>
<sequence length="199" mass="22427">MIIECTHLQKRFGSHIVIQDFSYTFDHPGLYAITGKSGSGKTTLLNMIGGLEKCSKGSVKVDGQVLKNARQKRLYYQKVAFLFQNYALLNHLSVEKNLSEMTSSTEQERDTVLEKLHITETLHQKVHELSGGQQQRVALARAILHGGDVLLCDEPTANLDEENKEEIFQLIQGLSQDRIVIIVTHDLSLASRCDHQIRL</sequence>
<dbReference type="SUPFAM" id="SSF52540">
    <property type="entry name" value="P-loop containing nucleoside triphosphate hydrolases"/>
    <property type="match status" value="1"/>
</dbReference>
<dbReference type="PROSITE" id="PS50893">
    <property type="entry name" value="ABC_TRANSPORTER_2"/>
    <property type="match status" value="1"/>
</dbReference>
<dbReference type="InterPro" id="IPR003593">
    <property type="entry name" value="AAA+_ATPase"/>
</dbReference>
<keyword evidence="1" id="KW-0813">Transport</keyword>
<evidence type="ECO:0000256" key="3">
    <source>
        <dbReference type="ARBA" id="ARBA00022840"/>
    </source>
</evidence>
<dbReference type="RefSeq" id="WP_125118401.1">
    <property type="nucleotide sequence ID" value="NZ_AP019309.1"/>
</dbReference>
<dbReference type="Pfam" id="PF00005">
    <property type="entry name" value="ABC_tran"/>
    <property type="match status" value="1"/>
</dbReference>
<dbReference type="PANTHER" id="PTHR42781:SF4">
    <property type="entry name" value="SPERMIDINE_PUTRESCINE IMPORT ATP-BINDING PROTEIN POTA"/>
    <property type="match status" value="1"/>
</dbReference>
<dbReference type="GO" id="GO:0005524">
    <property type="term" value="F:ATP binding"/>
    <property type="evidence" value="ECO:0007669"/>
    <property type="project" value="UniProtKB-KW"/>
</dbReference>
<reference evidence="5 6" key="1">
    <citation type="submission" date="2018-11" db="EMBL/GenBank/DDBJ databases">
        <title>Novel Erysipelotrichaceae bacterium isolated from small intestine of a swine.</title>
        <authorList>
            <person name="Kim J.S."/>
            <person name="Choe H."/>
            <person name="Lee Y.R."/>
            <person name="Kim K.M."/>
            <person name="Park D.S."/>
        </authorList>
    </citation>
    <scope>NUCLEOTIDE SEQUENCE [LARGE SCALE GENOMIC DNA]</scope>
    <source>
        <strain evidence="5 6">SG0102</strain>
    </source>
</reference>
<feature type="domain" description="ABC transporter" evidence="4">
    <location>
        <begin position="3"/>
        <end position="199"/>
    </location>
</feature>
<dbReference type="InterPro" id="IPR027417">
    <property type="entry name" value="P-loop_NTPase"/>
</dbReference>
<organism evidence="5 6">
    <name type="scientific">Intestinibaculum porci</name>
    <dbReference type="NCBI Taxonomy" id="2487118"/>
    <lineage>
        <taxon>Bacteria</taxon>
        <taxon>Bacillati</taxon>
        <taxon>Bacillota</taxon>
        <taxon>Erysipelotrichia</taxon>
        <taxon>Erysipelotrichales</taxon>
        <taxon>Erysipelotrichaceae</taxon>
        <taxon>Intestinibaculum</taxon>
    </lineage>
</organism>
<protein>
    <submittedName>
        <fullName evidence="5">Bacteriocin ABC transporter ATP-binding protein</fullName>
    </submittedName>
</protein>
<name>A0A3G9JHP5_9FIRM</name>
<evidence type="ECO:0000256" key="1">
    <source>
        <dbReference type="ARBA" id="ARBA00022448"/>
    </source>
</evidence>
<dbReference type="InterPro" id="IPR050093">
    <property type="entry name" value="ABC_SmlMolc_Importer"/>
</dbReference>
<dbReference type="SMART" id="SM00382">
    <property type="entry name" value="AAA"/>
    <property type="match status" value="1"/>
</dbReference>
<keyword evidence="3 5" id="KW-0067">ATP-binding</keyword>
<dbReference type="OrthoDB" id="9802264at2"/>
<dbReference type="PANTHER" id="PTHR42781">
    <property type="entry name" value="SPERMIDINE/PUTRESCINE IMPORT ATP-BINDING PROTEIN POTA"/>
    <property type="match status" value="1"/>
</dbReference>
<accession>A0A3G9JHP5</accession>
<dbReference type="Proteomes" id="UP000268059">
    <property type="component" value="Chromosome"/>
</dbReference>
<evidence type="ECO:0000313" key="6">
    <source>
        <dbReference type="Proteomes" id="UP000268059"/>
    </source>
</evidence>
<dbReference type="Gene3D" id="3.40.50.300">
    <property type="entry name" value="P-loop containing nucleotide triphosphate hydrolases"/>
    <property type="match status" value="1"/>
</dbReference>
<dbReference type="PROSITE" id="PS00211">
    <property type="entry name" value="ABC_TRANSPORTER_1"/>
    <property type="match status" value="1"/>
</dbReference>
<dbReference type="AlphaFoldDB" id="A0A3G9JHP5"/>
<dbReference type="KEGG" id="ebm:SG0102_03850"/>
<dbReference type="InParanoid" id="A0A3G9JHP5"/>
<dbReference type="GO" id="GO:0016887">
    <property type="term" value="F:ATP hydrolysis activity"/>
    <property type="evidence" value="ECO:0007669"/>
    <property type="project" value="InterPro"/>
</dbReference>
<evidence type="ECO:0000313" key="5">
    <source>
        <dbReference type="EMBL" id="BBH25451.1"/>
    </source>
</evidence>
<dbReference type="EMBL" id="AP019309">
    <property type="protein sequence ID" value="BBH25451.1"/>
    <property type="molecule type" value="Genomic_DNA"/>
</dbReference>
<evidence type="ECO:0000256" key="2">
    <source>
        <dbReference type="ARBA" id="ARBA00022741"/>
    </source>
</evidence>
<keyword evidence="2" id="KW-0547">Nucleotide-binding</keyword>
<gene>
    <name evidence="5" type="ORF">SG0102_03850</name>
</gene>